<dbReference type="AlphaFoldDB" id="A0A835YJA9"/>
<proteinExistence type="predicted"/>
<keyword evidence="2" id="KW-0812">Transmembrane</keyword>
<feature type="compositionally biased region" description="Low complexity" evidence="1">
    <location>
        <begin position="1"/>
        <end position="50"/>
    </location>
</feature>
<evidence type="ECO:0000313" key="4">
    <source>
        <dbReference type="Proteomes" id="UP000664859"/>
    </source>
</evidence>
<keyword evidence="2" id="KW-1133">Transmembrane helix</keyword>
<keyword evidence="4" id="KW-1185">Reference proteome</keyword>
<protein>
    <submittedName>
        <fullName evidence="3">Uncharacterized protein</fullName>
    </submittedName>
</protein>
<evidence type="ECO:0000256" key="2">
    <source>
        <dbReference type="SAM" id="Phobius"/>
    </source>
</evidence>
<dbReference type="EMBL" id="JAFCMP010000548">
    <property type="protein sequence ID" value="KAG5175483.1"/>
    <property type="molecule type" value="Genomic_DNA"/>
</dbReference>
<organism evidence="3 4">
    <name type="scientific">Tribonema minus</name>
    <dbReference type="NCBI Taxonomy" id="303371"/>
    <lineage>
        <taxon>Eukaryota</taxon>
        <taxon>Sar</taxon>
        <taxon>Stramenopiles</taxon>
        <taxon>Ochrophyta</taxon>
        <taxon>PX clade</taxon>
        <taxon>Xanthophyceae</taxon>
        <taxon>Tribonematales</taxon>
        <taxon>Tribonemataceae</taxon>
        <taxon>Tribonema</taxon>
    </lineage>
</organism>
<reference evidence="3" key="1">
    <citation type="submission" date="2021-02" db="EMBL/GenBank/DDBJ databases">
        <title>First Annotated Genome of the Yellow-green Alga Tribonema minus.</title>
        <authorList>
            <person name="Mahan K.M."/>
        </authorList>
    </citation>
    <scope>NUCLEOTIDE SEQUENCE</scope>
    <source>
        <strain evidence="3">UTEX B ZZ1240</strain>
    </source>
</reference>
<comment type="caution">
    <text evidence="3">The sequence shown here is derived from an EMBL/GenBank/DDBJ whole genome shotgun (WGS) entry which is preliminary data.</text>
</comment>
<accession>A0A835YJA9</accession>
<dbReference type="InterPro" id="IPR027417">
    <property type="entry name" value="P-loop_NTPase"/>
</dbReference>
<dbReference type="SUPFAM" id="SSF52540">
    <property type="entry name" value="P-loop containing nucleoside triphosphate hydrolases"/>
    <property type="match status" value="1"/>
</dbReference>
<evidence type="ECO:0000256" key="1">
    <source>
        <dbReference type="SAM" id="MobiDB-lite"/>
    </source>
</evidence>
<name>A0A835YJA9_9STRA</name>
<evidence type="ECO:0000313" key="3">
    <source>
        <dbReference type="EMBL" id="KAG5175483.1"/>
    </source>
</evidence>
<gene>
    <name evidence="3" type="ORF">JKP88DRAFT_283431</name>
</gene>
<sequence>MNMNAQQQQQQQPSQAGQEQQGAKQEQPSQHTTGTDGNTKNSSSSTGGKNASIPPWRRGEPNWTLLLSSAIIGAAGLGLAFALKTWWDGLPSQRCRRAAAALAASTAPSTGVPKEKLIVRAQLEEAIRPKSGANGACTVLVSGAYGAGKSTVVTSACQGVDGVVYTTLQGRSDAPLPVQWSTKVLSALDIGHAPDGEDAEATLRHALEHNKQRQSESQQLPVFIADLDATVSSAELEHLLLVFKNLGHSDALARFIVISGARTAGRVLTCMLDLRTQVVEVGDLTEPEATQYLENALDTWQQQRQEAGHNICLTADQRSQMVKSIIAKCGTPTRTRLELLKRLSSGATVPLKAAAGAFGTDIDAFEVANMEARPTQPFVIDKHMWQVRAADTFAQHAMKQQAEEREAVLGDSEEV</sequence>
<feature type="region of interest" description="Disordered" evidence="1">
    <location>
        <begin position="1"/>
        <end position="57"/>
    </location>
</feature>
<keyword evidence="2" id="KW-0472">Membrane</keyword>
<dbReference type="Proteomes" id="UP000664859">
    <property type="component" value="Unassembled WGS sequence"/>
</dbReference>
<feature type="transmembrane region" description="Helical" evidence="2">
    <location>
        <begin position="65"/>
        <end position="87"/>
    </location>
</feature>